<proteinExistence type="predicted"/>
<feature type="region of interest" description="Disordered" evidence="1">
    <location>
        <begin position="27"/>
        <end position="69"/>
    </location>
</feature>
<organism evidence="2 3">
    <name type="scientific">Halococcus dombrowskii</name>
    <dbReference type="NCBI Taxonomy" id="179637"/>
    <lineage>
        <taxon>Archaea</taxon>
        <taxon>Methanobacteriati</taxon>
        <taxon>Methanobacteriota</taxon>
        <taxon>Stenosarchaea group</taxon>
        <taxon>Halobacteria</taxon>
        <taxon>Halobacteriales</taxon>
        <taxon>Halococcaceae</taxon>
        <taxon>Halococcus</taxon>
    </lineage>
</organism>
<reference evidence="2" key="2">
    <citation type="submission" date="2023-12" db="EMBL/GenBank/DDBJ databases">
        <authorList>
            <person name="Sun Q."/>
            <person name="Inoue M."/>
        </authorList>
    </citation>
    <scope>NUCLEOTIDE SEQUENCE</scope>
    <source>
        <strain evidence="2">JCM 12289</strain>
    </source>
</reference>
<evidence type="ECO:0000313" key="3">
    <source>
        <dbReference type="Proteomes" id="UP001500962"/>
    </source>
</evidence>
<name>A0AAV3SDR1_HALDO</name>
<evidence type="ECO:0000256" key="1">
    <source>
        <dbReference type="SAM" id="MobiDB-lite"/>
    </source>
</evidence>
<dbReference type="Proteomes" id="UP001500962">
    <property type="component" value="Unassembled WGS sequence"/>
</dbReference>
<reference evidence="2" key="1">
    <citation type="journal article" date="2014" name="Int. J. Syst. Evol. Microbiol.">
        <title>Complete genome sequence of Corynebacterium casei LMG S-19264T (=DSM 44701T), isolated from a smear-ripened cheese.</title>
        <authorList>
            <consortium name="US DOE Joint Genome Institute (JGI-PGF)"/>
            <person name="Walter F."/>
            <person name="Albersmeier A."/>
            <person name="Kalinowski J."/>
            <person name="Ruckert C."/>
        </authorList>
    </citation>
    <scope>NUCLEOTIDE SEQUENCE</scope>
    <source>
        <strain evidence="2">JCM 12289</strain>
    </source>
</reference>
<protein>
    <submittedName>
        <fullName evidence="2">Uncharacterized protein</fullName>
    </submittedName>
</protein>
<dbReference type="AlphaFoldDB" id="A0AAV3SDR1"/>
<feature type="compositionally biased region" description="Polar residues" evidence="1">
    <location>
        <begin position="45"/>
        <end position="55"/>
    </location>
</feature>
<sequence>MQHLVTDKQNGECADYPSDIACPLAGGVGLQNHSDDANNGIRTMYGTNEGENTNEYADKPAKQDSRDEP</sequence>
<gene>
    <name evidence="2" type="ORF">GCM10008985_07500</name>
</gene>
<comment type="caution">
    <text evidence="2">The sequence shown here is derived from an EMBL/GenBank/DDBJ whole genome shotgun (WGS) entry which is preliminary data.</text>
</comment>
<accession>A0AAV3SDR1</accession>
<evidence type="ECO:0000313" key="2">
    <source>
        <dbReference type="EMBL" id="GAA0454226.1"/>
    </source>
</evidence>
<feature type="compositionally biased region" description="Basic and acidic residues" evidence="1">
    <location>
        <begin position="56"/>
        <end position="69"/>
    </location>
</feature>
<dbReference type="EMBL" id="BAAADN010000013">
    <property type="protein sequence ID" value="GAA0454226.1"/>
    <property type="molecule type" value="Genomic_DNA"/>
</dbReference>